<evidence type="ECO:0000313" key="3">
    <source>
        <dbReference type="EMBL" id="RCI16863.1"/>
    </source>
</evidence>
<dbReference type="SUPFAM" id="SSF53098">
    <property type="entry name" value="Ribonuclease H-like"/>
    <property type="match status" value="1"/>
</dbReference>
<dbReference type="Pfam" id="PF07727">
    <property type="entry name" value="RVT_2"/>
    <property type="match status" value="1"/>
</dbReference>
<dbReference type="InterPro" id="IPR001584">
    <property type="entry name" value="Integrase_cat-core"/>
</dbReference>
<keyword evidence="4" id="KW-1185">Reference proteome</keyword>
<evidence type="ECO:0000256" key="1">
    <source>
        <dbReference type="ARBA" id="ARBA00022884"/>
    </source>
</evidence>
<evidence type="ECO:0000259" key="2">
    <source>
        <dbReference type="PROSITE" id="PS50994"/>
    </source>
</evidence>
<dbReference type="Proteomes" id="UP000253664">
    <property type="component" value="Unassembled WGS sequence"/>
</dbReference>
<name>A0A367LQZ3_9HYPO</name>
<dbReference type="STRING" id="1330021.A0A367LQZ3"/>
<comment type="caution">
    <text evidence="3">The sequence shown here is derived from an EMBL/GenBank/DDBJ whole genome shotgun (WGS) entry which is preliminary data.</text>
</comment>
<dbReference type="OrthoDB" id="4924025at2759"/>
<accession>A0A367LQZ3</accession>
<gene>
    <name evidence="3" type="ORF">L249_1770</name>
</gene>
<reference evidence="3 4" key="1">
    <citation type="journal article" date="2015" name="BMC Genomics">
        <title>Insights from the genome of Ophiocordyceps polyrhachis-furcata to pathogenicity and host specificity in insect fungi.</title>
        <authorList>
            <person name="Wichadakul D."/>
            <person name="Kobmoo N."/>
            <person name="Ingsriswang S."/>
            <person name="Tangphatsornruang S."/>
            <person name="Chantasingh D."/>
            <person name="Luangsa-ard J.J."/>
            <person name="Eurwilaichitr L."/>
        </authorList>
    </citation>
    <scope>NUCLEOTIDE SEQUENCE [LARGE SCALE GENOMIC DNA]</scope>
    <source>
        <strain evidence="3 4">BCC 54312</strain>
    </source>
</reference>
<dbReference type="GO" id="GO:0005634">
    <property type="term" value="C:nucleus"/>
    <property type="evidence" value="ECO:0007669"/>
    <property type="project" value="UniProtKB-ARBA"/>
</dbReference>
<sequence length="486" mass="55131">MPALPANHKKAVDFSLIYRRLGHARKERILEACRKSGIAVKAPGDFHCRSCHLGKAEAIVSRDPSVQATSFLQYIFWDFLQHTPTSSEGYRYTLHVVYEDPCVMTNRKLIIFFYVDDLVAHFRKEFAEEHARFKEAIGKAFEIKDLGDLRRFLNMEIVRDRANRRLWLSQRSYVQKVVAKFKGLTSYHQPLQPMTLEKIPPFEGSASETEIKTFQAIVGSLMYAAIITRADIAFAVGKLSRPGKAEDLLHKDPDFGPLTPDSLEGIGNAVFSLSQNLTTAPHRDRLPDPPLTYREPRRPWAVVSFDLFNFGGGYNGSLYLALFTDIFTGERIGHDLPLKSDLPSVWIKFTSFIKRRFDLTVSVILTDHKKALFTEAFQDNLAFEGIEIRFSSPAHKPIFLPDEDKFVRARNVRFHDPADSSYSFDKTITHIGQLQVISPVTDWIHTGESRSIASQTLQCQAFADKADRKSSQSQAYAIWPLGGIIA</sequence>
<organism evidence="3 4">
    <name type="scientific">Ophiocordyceps polyrhachis-furcata BCC 54312</name>
    <dbReference type="NCBI Taxonomy" id="1330021"/>
    <lineage>
        <taxon>Eukaryota</taxon>
        <taxon>Fungi</taxon>
        <taxon>Dikarya</taxon>
        <taxon>Ascomycota</taxon>
        <taxon>Pezizomycotina</taxon>
        <taxon>Sordariomycetes</taxon>
        <taxon>Hypocreomycetidae</taxon>
        <taxon>Hypocreales</taxon>
        <taxon>Ophiocordycipitaceae</taxon>
        <taxon>Ophiocordyceps</taxon>
    </lineage>
</organism>
<keyword evidence="1" id="KW-0694">RNA-binding</keyword>
<protein>
    <recommendedName>
        <fullName evidence="2">Integrase catalytic domain-containing protein</fullName>
    </recommendedName>
</protein>
<dbReference type="GO" id="GO:0003723">
    <property type="term" value="F:RNA binding"/>
    <property type="evidence" value="ECO:0007669"/>
    <property type="project" value="UniProtKB-KW"/>
</dbReference>
<dbReference type="InterPro" id="IPR013103">
    <property type="entry name" value="RVT_2"/>
</dbReference>
<proteinExistence type="predicted"/>
<dbReference type="Gene3D" id="3.30.420.10">
    <property type="entry name" value="Ribonuclease H-like superfamily/Ribonuclease H"/>
    <property type="match status" value="1"/>
</dbReference>
<dbReference type="PROSITE" id="PS50994">
    <property type="entry name" value="INTEGRASE"/>
    <property type="match status" value="1"/>
</dbReference>
<dbReference type="EMBL" id="LKCN02000001">
    <property type="protein sequence ID" value="RCI16863.1"/>
    <property type="molecule type" value="Genomic_DNA"/>
</dbReference>
<dbReference type="InterPro" id="IPR036397">
    <property type="entry name" value="RNaseH_sf"/>
</dbReference>
<dbReference type="GO" id="GO:0015074">
    <property type="term" value="P:DNA integration"/>
    <property type="evidence" value="ECO:0007669"/>
    <property type="project" value="InterPro"/>
</dbReference>
<feature type="domain" description="Integrase catalytic" evidence="2">
    <location>
        <begin position="295"/>
        <end position="393"/>
    </location>
</feature>
<dbReference type="InterPro" id="IPR012337">
    <property type="entry name" value="RNaseH-like_sf"/>
</dbReference>
<evidence type="ECO:0000313" key="4">
    <source>
        <dbReference type="Proteomes" id="UP000253664"/>
    </source>
</evidence>
<dbReference type="AlphaFoldDB" id="A0A367LQZ3"/>